<dbReference type="GO" id="GO:0000338">
    <property type="term" value="P:protein deneddylation"/>
    <property type="evidence" value="ECO:0007669"/>
    <property type="project" value="InterPro"/>
</dbReference>
<evidence type="ECO:0000259" key="8">
    <source>
        <dbReference type="PROSITE" id="PS50250"/>
    </source>
</evidence>
<dbReference type="EMBL" id="LJIJ01000307">
    <property type="protein sequence ID" value="ODM98955.1"/>
    <property type="molecule type" value="Genomic_DNA"/>
</dbReference>
<dbReference type="Pfam" id="PF10075">
    <property type="entry name" value="CSN8_PSD8_EIF3K"/>
    <property type="match status" value="1"/>
</dbReference>
<dbReference type="STRING" id="48709.A0A1D2N233"/>
<evidence type="ECO:0000256" key="1">
    <source>
        <dbReference type="ARBA" id="ARBA00004123"/>
    </source>
</evidence>
<dbReference type="InterPro" id="IPR000717">
    <property type="entry name" value="PCI_dom"/>
</dbReference>
<organism evidence="9 10">
    <name type="scientific">Orchesella cincta</name>
    <name type="common">Springtail</name>
    <name type="synonym">Podura cincta</name>
    <dbReference type="NCBI Taxonomy" id="48709"/>
    <lineage>
        <taxon>Eukaryota</taxon>
        <taxon>Metazoa</taxon>
        <taxon>Ecdysozoa</taxon>
        <taxon>Arthropoda</taxon>
        <taxon>Hexapoda</taxon>
        <taxon>Collembola</taxon>
        <taxon>Entomobryomorpha</taxon>
        <taxon>Entomobryoidea</taxon>
        <taxon>Orchesellidae</taxon>
        <taxon>Orchesellinae</taxon>
        <taxon>Orchesella</taxon>
    </lineage>
</organism>
<comment type="caution">
    <text evidence="9">The sequence shown here is derived from an EMBL/GenBank/DDBJ whole genome shotgun (WGS) entry which is preliminary data.</text>
</comment>
<dbReference type="PROSITE" id="PS50250">
    <property type="entry name" value="PCI"/>
    <property type="match status" value="1"/>
</dbReference>
<reference evidence="9 10" key="1">
    <citation type="journal article" date="2016" name="Genome Biol. Evol.">
        <title>Gene Family Evolution Reflects Adaptation to Soil Environmental Stressors in the Genome of the Collembolan Orchesella cincta.</title>
        <authorList>
            <person name="Faddeeva-Vakhrusheva A."/>
            <person name="Derks M.F."/>
            <person name="Anvar S.Y."/>
            <person name="Agamennone V."/>
            <person name="Suring W."/>
            <person name="Smit S."/>
            <person name="van Straalen N.M."/>
            <person name="Roelofs D."/>
        </authorList>
    </citation>
    <scope>NUCLEOTIDE SEQUENCE [LARGE SCALE GENOMIC DNA]</scope>
    <source>
        <tissue evidence="9">Mixed pool</tissue>
    </source>
</reference>
<dbReference type="AlphaFoldDB" id="A0A1D2N233"/>
<evidence type="ECO:0000256" key="5">
    <source>
        <dbReference type="ARBA" id="ARBA00022490"/>
    </source>
</evidence>
<evidence type="ECO:0000313" key="10">
    <source>
        <dbReference type="Proteomes" id="UP000094527"/>
    </source>
</evidence>
<dbReference type="Proteomes" id="UP000094527">
    <property type="component" value="Unassembled WGS sequence"/>
</dbReference>
<dbReference type="Gene3D" id="1.25.40.990">
    <property type="match status" value="1"/>
</dbReference>
<dbReference type="GO" id="GO:0010387">
    <property type="term" value="P:COP9 signalosome assembly"/>
    <property type="evidence" value="ECO:0007669"/>
    <property type="project" value="InterPro"/>
</dbReference>
<evidence type="ECO:0000256" key="3">
    <source>
        <dbReference type="ARBA" id="ARBA00008252"/>
    </source>
</evidence>
<dbReference type="PANTHER" id="PTHR13339">
    <property type="entry name" value="COP9 SIGNALOSOME COMPLEX SUBUNIT 8"/>
    <property type="match status" value="1"/>
</dbReference>
<keyword evidence="7" id="KW-0539">Nucleus</keyword>
<dbReference type="PANTHER" id="PTHR13339:SF0">
    <property type="entry name" value="COP9 SIGNALOSOME COMPLEX SUBUNIT 8"/>
    <property type="match status" value="1"/>
</dbReference>
<dbReference type="InterPro" id="IPR033464">
    <property type="entry name" value="CSN8_PSD8_EIF3K"/>
</dbReference>
<dbReference type="GO" id="GO:0008180">
    <property type="term" value="C:COP9 signalosome"/>
    <property type="evidence" value="ECO:0007669"/>
    <property type="project" value="UniProtKB-KW"/>
</dbReference>
<comment type="similarity">
    <text evidence="3">Belongs to the CSN8 family.</text>
</comment>
<sequence length="178" mass="20253">METAIITLEQRELENGPDGIRVEGYTELLTYYLLQDELCNAKFLWKRVPSNMKQNAEIDAVWNVGKRMWTKDMPGFYEAASAFQWSAPIAPIMNQLKETVREKTIRLIGRAYSSIKPQDIATMLGITLPEVETLVNTRGWKVVDGMIEPTECESEDVPISSSEEQIGKLTDYVAFLEN</sequence>
<accession>A0A1D2N233</accession>
<dbReference type="GO" id="GO:0005737">
    <property type="term" value="C:cytoplasm"/>
    <property type="evidence" value="ECO:0007669"/>
    <property type="project" value="UniProtKB-SubCell"/>
</dbReference>
<comment type="subcellular location">
    <subcellularLocation>
        <location evidence="2">Cytoplasm</location>
    </subcellularLocation>
    <subcellularLocation>
        <location evidence="1">Nucleus</location>
    </subcellularLocation>
</comment>
<dbReference type="OMA" id="TIVQPCK"/>
<evidence type="ECO:0000256" key="4">
    <source>
        <dbReference type="ARBA" id="ARBA00014875"/>
    </source>
</evidence>
<name>A0A1D2N233_ORCCI</name>
<proteinExistence type="inferred from homology"/>
<protein>
    <recommendedName>
        <fullName evidence="4">COP9 signalosome complex subunit 8</fullName>
    </recommendedName>
</protein>
<dbReference type="InterPro" id="IPR033205">
    <property type="entry name" value="COP9_CSN8"/>
</dbReference>
<evidence type="ECO:0000313" key="9">
    <source>
        <dbReference type="EMBL" id="ODM98955.1"/>
    </source>
</evidence>
<keyword evidence="10" id="KW-1185">Reference proteome</keyword>
<evidence type="ECO:0000256" key="7">
    <source>
        <dbReference type="ARBA" id="ARBA00023242"/>
    </source>
</evidence>
<gene>
    <name evidence="9" type="ORF">Ocin01_07723</name>
</gene>
<dbReference type="OrthoDB" id="5351233at2759"/>
<keyword evidence="5" id="KW-0963">Cytoplasm</keyword>
<evidence type="ECO:0000256" key="6">
    <source>
        <dbReference type="ARBA" id="ARBA00022790"/>
    </source>
</evidence>
<evidence type="ECO:0000256" key="2">
    <source>
        <dbReference type="ARBA" id="ARBA00004496"/>
    </source>
</evidence>
<keyword evidence="6" id="KW-0736">Signalosome</keyword>
<feature type="domain" description="PCI" evidence="8">
    <location>
        <begin position="1"/>
        <end position="165"/>
    </location>
</feature>